<feature type="domain" description="MSP" evidence="1">
    <location>
        <begin position="24"/>
        <end position="170"/>
    </location>
</feature>
<dbReference type="Gene3D" id="2.60.40.10">
    <property type="entry name" value="Immunoglobulins"/>
    <property type="match status" value="1"/>
</dbReference>
<name>A0AA39HLX7_9BILA</name>
<dbReference type="PROSITE" id="PS50202">
    <property type="entry name" value="MSP"/>
    <property type="match status" value="1"/>
</dbReference>
<evidence type="ECO:0000259" key="1">
    <source>
        <dbReference type="PROSITE" id="PS50202"/>
    </source>
</evidence>
<gene>
    <name evidence="2" type="ORF">QR680_019013</name>
</gene>
<sequence>MAVAARTFEEKKLPRLYGNTPDSELVVSPRWIVFSSADGYRTPQMCDFTITNAERLPVVFRLRTKNHWMPGLSRVHGFLGPGESTTVTVFLSTGIKWSRDPSEVAGRRHRVLCESLTVEHLRPPTREEAIPLWVRDVFRHTATDRPFTRVYTKLNLFLPKVADEWHCVPS</sequence>
<protein>
    <recommendedName>
        <fullName evidence="1">MSP domain-containing protein</fullName>
    </recommendedName>
</protein>
<organism evidence="2 3">
    <name type="scientific">Steinernema hermaphroditum</name>
    <dbReference type="NCBI Taxonomy" id="289476"/>
    <lineage>
        <taxon>Eukaryota</taxon>
        <taxon>Metazoa</taxon>
        <taxon>Ecdysozoa</taxon>
        <taxon>Nematoda</taxon>
        <taxon>Chromadorea</taxon>
        <taxon>Rhabditida</taxon>
        <taxon>Tylenchina</taxon>
        <taxon>Panagrolaimomorpha</taxon>
        <taxon>Strongyloidoidea</taxon>
        <taxon>Steinernematidae</taxon>
        <taxon>Steinernema</taxon>
    </lineage>
</organism>
<comment type="caution">
    <text evidence="2">The sequence shown here is derived from an EMBL/GenBank/DDBJ whole genome shotgun (WGS) entry which is preliminary data.</text>
</comment>
<dbReference type="Proteomes" id="UP001175271">
    <property type="component" value="Unassembled WGS sequence"/>
</dbReference>
<evidence type="ECO:0000313" key="3">
    <source>
        <dbReference type="Proteomes" id="UP001175271"/>
    </source>
</evidence>
<dbReference type="AlphaFoldDB" id="A0AA39HLX7"/>
<accession>A0AA39HLX7</accession>
<dbReference type="EMBL" id="JAUCMV010000004">
    <property type="protein sequence ID" value="KAK0407124.1"/>
    <property type="molecule type" value="Genomic_DNA"/>
</dbReference>
<evidence type="ECO:0000313" key="2">
    <source>
        <dbReference type="EMBL" id="KAK0407124.1"/>
    </source>
</evidence>
<dbReference type="SUPFAM" id="SSF49354">
    <property type="entry name" value="PapD-like"/>
    <property type="match status" value="1"/>
</dbReference>
<reference evidence="2" key="1">
    <citation type="submission" date="2023-06" db="EMBL/GenBank/DDBJ databases">
        <title>Genomic analysis of the entomopathogenic nematode Steinernema hermaphroditum.</title>
        <authorList>
            <person name="Schwarz E.M."/>
            <person name="Heppert J.K."/>
            <person name="Baniya A."/>
            <person name="Schwartz H.T."/>
            <person name="Tan C.-H."/>
            <person name="Antoshechkin I."/>
            <person name="Sternberg P.W."/>
            <person name="Goodrich-Blair H."/>
            <person name="Dillman A.R."/>
        </authorList>
    </citation>
    <scope>NUCLEOTIDE SEQUENCE</scope>
    <source>
        <strain evidence="2">PS9179</strain>
        <tissue evidence="2">Whole animal</tissue>
    </source>
</reference>
<dbReference type="InterPro" id="IPR008962">
    <property type="entry name" value="PapD-like_sf"/>
</dbReference>
<dbReference type="InterPro" id="IPR013783">
    <property type="entry name" value="Ig-like_fold"/>
</dbReference>
<proteinExistence type="predicted"/>
<dbReference type="InterPro" id="IPR000535">
    <property type="entry name" value="MSP_dom"/>
</dbReference>
<keyword evidence="3" id="KW-1185">Reference proteome</keyword>